<gene>
    <name evidence="15" type="ordered locus">Sinac_4732</name>
</gene>
<dbReference type="PANTHER" id="PTHR10859">
    <property type="entry name" value="GLYCOSYL TRANSFERASE"/>
    <property type="match status" value="1"/>
</dbReference>
<evidence type="ECO:0000256" key="12">
    <source>
        <dbReference type="ARBA" id="ARBA00045097"/>
    </source>
</evidence>
<dbReference type="RefSeq" id="WP_015248017.1">
    <property type="nucleotide sequence ID" value="NC_019892.1"/>
</dbReference>
<evidence type="ECO:0000256" key="6">
    <source>
        <dbReference type="ARBA" id="ARBA00022679"/>
    </source>
</evidence>
<evidence type="ECO:0000256" key="4">
    <source>
        <dbReference type="ARBA" id="ARBA00012583"/>
    </source>
</evidence>
<evidence type="ECO:0000256" key="11">
    <source>
        <dbReference type="ARBA" id="ARBA00023136"/>
    </source>
</evidence>
<comment type="similarity">
    <text evidence="3">Belongs to the glycosyltransferase 2 family.</text>
</comment>
<evidence type="ECO:0000256" key="13">
    <source>
        <dbReference type="SAM" id="MobiDB-lite"/>
    </source>
</evidence>
<feature type="region of interest" description="Disordered" evidence="13">
    <location>
        <begin position="1"/>
        <end position="36"/>
    </location>
</feature>
<evidence type="ECO:0000256" key="1">
    <source>
        <dbReference type="ARBA" id="ARBA00004389"/>
    </source>
</evidence>
<evidence type="ECO:0000256" key="2">
    <source>
        <dbReference type="ARBA" id="ARBA00004922"/>
    </source>
</evidence>
<keyword evidence="11" id="KW-0472">Membrane</keyword>
<keyword evidence="6 15" id="KW-0808">Transferase</keyword>
<dbReference type="KEGG" id="saci:Sinac_4732"/>
<organism evidence="15 16">
    <name type="scientific">Singulisphaera acidiphila (strain ATCC BAA-1392 / DSM 18658 / VKM B-2454 / MOB10)</name>
    <dbReference type="NCBI Taxonomy" id="886293"/>
    <lineage>
        <taxon>Bacteria</taxon>
        <taxon>Pseudomonadati</taxon>
        <taxon>Planctomycetota</taxon>
        <taxon>Planctomycetia</taxon>
        <taxon>Isosphaerales</taxon>
        <taxon>Isosphaeraceae</taxon>
        <taxon>Singulisphaera</taxon>
    </lineage>
</organism>
<dbReference type="eggNOG" id="COG1215">
    <property type="taxonomic scope" value="Bacteria"/>
</dbReference>
<evidence type="ECO:0000313" key="15">
    <source>
        <dbReference type="EMBL" id="AGA28903.1"/>
    </source>
</evidence>
<dbReference type="InterPro" id="IPR035518">
    <property type="entry name" value="DPG_synthase"/>
</dbReference>
<keyword evidence="8" id="KW-0256">Endoplasmic reticulum</keyword>
<dbReference type="OrthoDB" id="9772170at2"/>
<evidence type="ECO:0000313" key="16">
    <source>
        <dbReference type="Proteomes" id="UP000010798"/>
    </source>
</evidence>
<dbReference type="Proteomes" id="UP000010798">
    <property type="component" value="Chromosome"/>
</dbReference>
<dbReference type="InterPro" id="IPR029044">
    <property type="entry name" value="Nucleotide-diphossugar_trans"/>
</dbReference>
<keyword evidence="7" id="KW-0812">Transmembrane</keyword>
<evidence type="ECO:0000256" key="9">
    <source>
        <dbReference type="ARBA" id="ARBA00022968"/>
    </source>
</evidence>
<dbReference type="PANTHER" id="PTHR10859:SF91">
    <property type="entry name" value="DOLICHYL-PHOSPHATE BETA-GLUCOSYLTRANSFERASE"/>
    <property type="match status" value="1"/>
</dbReference>
<protein>
    <recommendedName>
        <fullName evidence="4">dolichyl-phosphate beta-glucosyltransferase</fullName>
        <ecNumber evidence="4">2.4.1.117</ecNumber>
    </recommendedName>
</protein>
<keyword evidence="9" id="KW-0735">Signal-anchor</keyword>
<feature type="domain" description="Glycosyltransferase 2-like" evidence="14">
    <location>
        <begin position="47"/>
        <end position="214"/>
    </location>
</feature>
<dbReference type="Pfam" id="PF00535">
    <property type="entry name" value="Glycos_transf_2"/>
    <property type="match status" value="1"/>
</dbReference>
<dbReference type="AlphaFoldDB" id="L0DJB7"/>
<dbReference type="EC" id="2.4.1.117" evidence="4"/>
<accession>L0DJB7</accession>
<comment type="subcellular location">
    <subcellularLocation>
        <location evidence="1">Endoplasmic reticulum membrane</location>
        <topology evidence="1">Single-pass membrane protein</topology>
    </subcellularLocation>
</comment>
<evidence type="ECO:0000256" key="10">
    <source>
        <dbReference type="ARBA" id="ARBA00022989"/>
    </source>
</evidence>
<dbReference type="STRING" id="886293.Sinac_4732"/>
<comment type="catalytic activity">
    <reaction evidence="12">
        <text>a di-trans,poly-cis-dolichyl phosphate + UDP-alpha-D-glucose = a di-trans,poly-cis-dolichyl beta-D-glucosyl phosphate + UDP</text>
        <dbReference type="Rhea" id="RHEA:15401"/>
        <dbReference type="Rhea" id="RHEA-COMP:19498"/>
        <dbReference type="Rhea" id="RHEA-COMP:19502"/>
        <dbReference type="ChEBI" id="CHEBI:57525"/>
        <dbReference type="ChEBI" id="CHEBI:57683"/>
        <dbReference type="ChEBI" id="CHEBI:58223"/>
        <dbReference type="ChEBI" id="CHEBI:58885"/>
        <dbReference type="EC" id="2.4.1.117"/>
    </reaction>
    <physiologicalReaction direction="left-to-right" evidence="12">
        <dbReference type="Rhea" id="RHEA:15402"/>
    </physiologicalReaction>
</comment>
<dbReference type="EMBL" id="CP003364">
    <property type="protein sequence ID" value="AGA28903.1"/>
    <property type="molecule type" value="Genomic_DNA"/>
</dbReference>
<proteinExistence type="inferred from homology"/>
<dbReference type="GO" id="GO:0006487">
    <property type="term" value="P:protein N-linked glycosylation"/>
    <property type="evidence" value="ECO:0007669"/>
    <property type="project" value="TreeGrafter"/>
</dbReference>
<evidence type="ECO:0000256" key="7">
    <source>
        <dbReference type="ARBA" id="ARBA00022692"/>
    </source>
</evidence>
<keyword evidence="16" id="KW-1185">Reference proteome</keyword>
<dbReference type="InterPro" id="IPR001173">
    <property type="entry name" value="Glyco_trans_2-like"/>
</dbReference>
<keyword evidence="10" id="KW-1133">Transmembrane helix</keyword>
<evidence type="ECO:0000256" key="5">
    <source>
        <dbReference type="ARBA" id="ARBA00022676"/>
    </source>
</evidence>
<evidence type="ECO:0000256" key="3">
    <source>
        <dbReference type="ARBA" id="ARBA00006739"/>
    </source>
</evidence>
<dbReference type="HOGENOM" id="CLU_033536_9_0_0"/>
<dbReference type="GO" id="GO:0004581">
    <property type="term" value="F:dolichyl-phosphate beta-glucosyltransferase activity"/>
    <property type="evidence" value="ECO:0007669"/>
    <property type="project" value="UniProtKB-EC"/>
</dbReference>
<comment type="pathway">
    <text evidence="2">Protein modification; protein glycosylation.</text>
</comment>
<keyword evidence="5" id="KW-0328">Glycosyltransferase</keyword>
<reference evidence="15 16" key="1">
    <citation type="submission" date="2012-02" db="EMBL/GenBank/DDBJ databases">
        <title>Complete sequence of chromosome of Singulisphaera acidiphila DSM 18658.</title>
        <authorList>
            <consortium name="US DOE Joint Genome Institute (JGI-PGF)"/>
            <person name="Lucas S."/>
            <person name="Copeland A."/>
            <person name="Lapidus A."/>
            <person name="Glavina del Rio T."/>
            <person name="Dalin E."/>
            <person name="Tice H."/>
            <person name="Bruce D."/>
            <person name="Goodwin L."/>
            <person name="Pitluck S."/>
            <person name="Peters L."/>
            <person name="Ovchinnikova G."/>
            <person name="Chertkov O."/>
            <person name="Kyrpides N."/>
            <person name="Mavromatis K."/>
            <person name="Ivanova N."/>
            <person name="Brettin T."/>
            <person name="Detter J.C."/>
            <person name="Han C."/>
            <person name="Larimer F."/>
            <person name="Land M."/>
            <person name="Hauser L."/>
            <person name="Markowitz V."/>
            <person name="Cheng J.-F."/>
            <person name="Hugenholtz P."/>
            <person name="Woyke T."/>
            <person name="Wu D."/>
            <person name="Tindall B."/>
            <person name="Pomrenke H."/>
            <person name="Brambilla E."/>
            <person name="Klenk H.-P."/>
            <person name="Eisen J.A."/>
        </authorList>
    </citation>
    <scope>NUCLEOTIDE SEQUENCE [LARGE SCALE GENOMIC DNA]</scope>
    <source>
        <strain evidence="16">ATCC BAA-1392 / DSM 18658 / VKM B-2454 / MOB10</strain>
    </source>
</reference>
<name>L0DJB7_SINAD</name>
<dbReference type="Gene3D" id="3.90.550.10">
    <property type="entry name" value="Spore Coat Polysaccharide Biosynthesis Protein SpsA, Chain A"/>
    <property type="match status" value="1"/>
</dbReference>
<sequence>MRGRVESNRGTGREFHRSHGDGAEGGRKPHLADRSASWSGGGLPGISVVVPAYNEEQRLEASLVRIWNYLTRRFSAFELIVVDDGSTDATAQVVEEFAAGHPSVALIAYQPNRGKGYAVRTGILRASYELMLFSDADLATPIEEVEALLERIVAGADVAIGSRMVAGSQLKVRQPWYRELAGRSFNRLAQRMATPGIVDTQCGFKLFFGPVARDVFSRMSEDGFGFDIEVLLLALRLGYEVAEVPVEWRHCEGSKVRLLRDSARMFSTLVRVRKRHHAVRSLKNECVRV</sequence>
<evidence type="ECO:0000256" key="8">
    <source>
        <dbReference type="ARBA" id="ARBA00022824"/>
    </source>
</evidence>
<dbReference type="CDD" id="cd04188">
    <property type="entry name" value="DPG_synthase"/>
    <property type="match status" value="1"/>
</dbReference>
<evidence type="ECO:0000259" key="14">
    <source>
        <dbReference type="Pfam" id="PF00535"/>
    </source>
</evidence>
<dbReference type="SUPFAM" id="SSF53448">
    <property type="entry name" value="Nucleotide-diphospho-sugar transferases"/>
    <property type="match status" value="1"/>
</dbReference>
<feature type="compositionally biased region" description="Basic and acidic residues" evidence="13">
    <location>
        <begin position="1"/>
        <end position="33"/>
    </location>
</feature>